<keyword evidence="3" id="KW-1185">Reference proteome</keyword>
<name>A0AAD6SHK7_9AGAR</name>
<feature type="region of interest" description="Disordered" evidence="1">
    <location>
        <begin position="1"/>
        <end position="20"/>
    </location>
</feature>
<dbReference type="EMBL" id="JARJCM010000126">
    <property type="protein sequence ID" value="KAJ7027302.1"/>
    <property type="molecule type" value="Genomic_DNA"/>
</dbReference>
<organism evidence="2 3">
    <name type="scientific">Mycena alexandri</name>
    <dbReference type="NCBI Taxonomy" id="1745969"/>
    <lineage>
        <taxon>Eukaryota</taxon>
        <taxon>Fungi</taxon>
        <taxon>Dikarya</taxon>
        <taxon>Basidiomycota</taxon>
        <taxon>Agaricomycotina</taxon>
        <taxon>Agaricomycetes</taxon>
        <taxon>Agaricomycetidae</taxon>
        <taxon>Agaricales</taxon>
        <taxon>Marasmiineae</taxon>
        <taxon>Mycenaceae</taxon>
        <taxon>Mycena</taxon>
    </lineage>
</organism>
<proteinExistence type="predicted"/>
<evidence type="ECO:0000313" key="2">
    <source>
        <dbReference type="EMBL" id="KAJ7027302.1"/>
    </source>
</evidence>
<evidence type="ECO:0000313" key="3">
    <source>
        <dbReference type="Proteomes" id="UP001218188"/>
    </source>
</evidence>
<reference evidence="2" key="1">
    <citation type="submission" date="2023-03" db="EMBL/GenBank/DDBJ databases">
        <title>Massive genome expansion in bonnet fungi (Mycena s.s.) driven by repeated elements and novel gene families across ecological guilds.</title>
        <authorList>
            <consortium name="Lawrence Berkeley National Laboratory"/>
            <person name="Harder C.B."/>
            <person name="Miyauchi S."/>
            <person name="Viragh M."/>
            <person name="Kuo A."/>
            <person name="Thoen E."/>
            <person name="Andreopoulos B."/>
            <person name="Lu D."/>
            <person name="Skrede I."/>
            <person name="Drula E."/>
            <person name="Henrissat B."/>
            <person name="Morin E."/>
            <person name="Kohler A."/>
            <person name="Barry K."/>
            <person name="LaButti K."/>
            <person name="Morin E."/>
            <person name="Salamov A."/>
            <person name="Lipzen A."/>
            <person name="Mereny Z."/>
            <person name="Hegedus B."/>
            <person name="Baldrian P."/>
            <person name="Stursova M."/>
            <person name="Weitz H."/>
            <person name="Taylor A."/>
            <person name="Grigoriev I.V."/>
            <person name="Nagy L.G."/>
            <person name="Martin F."/>
            <person name="Kauserud H."/>
        </authorList>
    </citation>
    <scope>NUCLEOTIDE SEQUENCE</scope>
    <source>
        <strain evidence="2">CBHHK200</strain>
    </source>
</reference>
<evidence type="ECO:0000256" key="1">
    <source>
        <dbReference type="SAM" id="MobiDB-lite"/>
    </source>
</evidence>
<dbReference type="Proteomes" id="UP001218188">
    <property type="component" value="Unassembled WGS sequence"/>
</dbReference>
<accession>A0AAD6SHK7</accession>
<gene>
    <name evidence="2" type="ORF">C8F04DRAFT_1189732</name>
</gene>
<dbReference type="AlphaFoldDB" id="A0AAD6SHK7"/>
<comment type="caution">
    <text evidence="2">The sequence shown here is derived from an EMBL/GenBank/DDBJ whole genome shotgun (WGS) entry which is preliminary data.</text>
</comment>
<sequence length="199" mass="22826">MFHRTRQQLSGSKRPIGKSTRVTVGKKSAYQVASTAVKGVRYNGNPYDIFLRGDQQIIGNYVSTIVNVSDRNVFSHATQSRLQQYLVGDWAYAMKADLTVNAHLKSRLETLRLRRRPRVGASEKLRMRRAKHFVDVPVFPLAICRTITGYATLGTLAKNRIPWKITVETMCVDSLELNQFTHRHDHKHVIKPIQTRKKQ</sequence>
<protein>
    <submittedName>
        <fullName evidence="2">Uncharacterized protein</fullName>
    </submittedName>
</protein>